<dbReference type="GO" id="GO:0006520">
    <property type="term" value="P:amino acid metabolic process"/>
    <property type="evidence" value="ECO:0007669"/>
    <property type="project" value="InterPro"/>
</dbReference>
<evidence type="ECO:0000256" key="7">
    <source>
        <dbReference type="RuleBase" id="RU000481"/>
    </source>
</evidence>
<gene>
    <name evidence="9" type="ordered locus">Arcpr_0528</name>
</gene>
<dbReference type="InterPro" id="IPR050596">
    <property type="entry name" value="AspAT/PAT-like"/>
</dbReference>
<evidence type="ECO:0000256" key="2">
    <source>
        <dbReference type="ARBA" id="ARBA00007441"/>
    </source>
</evidence>
<accession>D2RH19</accession>
<reference evidence="9 10" key="1">
    <citation type="journal article" date="2010" name="Stand. Genomic Sci.">
        <title>Complete genome sequence of Archaeoglobus profundus type strain (AV18).</title>
        <authorList>
            <person name="von Jan M."/>
            <person name="Lapidus A."/>
            <person name="Del Rio T.G."/>
            <person name="Copeland A."/>
            <person name="Tice H."/>
            <person name="Cheng J.F."/>
            <person name="Lucas S."/>
            <person name="Chen F."/>
            <person name="Nolan M."/>
            <person name="Goodwin L."/>
            <person name="Han C."/>
            <person name="Pitluck S."/>
            <person name="Liolios K."/>
            <person name="Ivanova N."/>
            <person name="Mavromatis K."/>
            <person name="Ovchinnikova G."/>
            <person name="Chertkov O."/>
            <person name="Pati A."/>
            <person name="Chen A."/>
            <person name="Palaniappan K."/>
            <person name="Land M."/>
            <person name="Hauser L."/>
            <person name="Chang Y.J."/>
            <person name="Jeffries C.D."/>
            <person name="Saunders E."/>
            <person name="Brettin T."/>
            <person name="Detter J.C."/>
            <person name="Chain P."/>
            <person name="Eichinger K."/>
            <person name="Huber H."/>
            <person name="Spring S."/>
            <person name="Rohde M."/>
            <person name="Goker M."/>
            <person name="Wirth R."/>
            <person name="Woyke T."/>
            <person name="Bristow J."/>
            <person name="Eisen J.A."/>
            <person name="Markowitz V."/>
            <person name="Hugenholtz P."/>
            <person name="Kyrpides N.C."/>
            <person name="Klenk H.P."/>
        </authorList>
    </citation>
    <scope>NUCLEOTIDE SEQUENCE [LARGE SCALE GENOMIC DNA]</scope>
    <source>
        <strain evidence="10">DSM 5631 / JCM 9629 / NBRC 100127 / Av18</strain>
    </source>
</reference>
<dbReference type="PaxDb" id="572546-Arcpr_0528"/>
<proteinExistence type="inferred from homology"/>
<dbReference type="HOGENOM" id="CLU_017584_4_3_2"/>
<keyword evidence="5 7" id="KW-0808">Transferase</keyword>
<dbReference type="eggNOG" id="arCOG01130">
    <property type="taxonomic scope" value="Archaea"/>
</dbReference>
<dbReference type="FunFam" id="3.40.640.10:FF:000033">
    <property type="entry name" value="Aspartate aminotransferase"/>
    <property type="match status" value="1"/>
</dbReference>
<dbReference type="InterPro" id="IPR004839">
    <property type="entry name" value="Aminotransferase_I/II_large"/>
</dbReference>
<dbReference type="InterPro" id="IPR015422">
    <property type="entry name" value="PyrdxlP-dep_Trfase_small"/>
</dbReference>
<comment type="similarity">
    <text evidence="2 7">Belongs to the class-I pyridoxal-phosphate-dependent aminotransferase family.</text>
</comment>
<dbReference type="CDD" id="cd00609">
    <property type="entry name" value="AAT_like"/>
    <property type="match status" value="1"/>
</dbReference>
<dbReference type="EC" id="2.6.1.-" evidence="7"/>
<dbReference type="PANTHER" id="PTHR46383">
    <property type="entry name" value="ASPARTATE AMINOTRANSFERASE"/>
    <property type="match status" value="1"/>
</dbReference>
<name>D2RH19_ARCPA</name>
<keyword evidence="4 7" id="KW-0032">Aminotransferase</keyword>
<evidence type="ECO:0000256" key="6">
    <source>
        <dbReference type="ARBA" id="ARBA00022898"/>
    </source>
</evidence>
<dbReference type="Proteomes" id="UP000001901">
    <property type="component" value="Chromosome"/>
</dbReference>
<dbReference type="Gene3D" id="3.40.640.10">
    <property type="entry name" value="Type I PLP-dependent aspartate aminotransferase-like (Major domain)"/>
    <property type="match status" value="1"/>
</dbReference>
<dbReference type="AlphaFoldDB" id="D2RH19"/>
<organism evidence="9 10">
    <name type="scientific">Archaeoglobus profundus (strain DSM 5631 / JCM 9629 / NBRC 100127 / Av18)</name>
    <dbReference type="NCBI Taxonomy" id="572546"/>
    <lineage>
        <taxon>Archaea</taxon>
        <taxon>Methanobacteriati</taxon>
        <taxon>Methanobacteriota</taxon>
        <taxon>Archaeoglobi</taxon>
        <taxon>Archaeoglobales</taxon>
        <taxon>Archaeoglobaceae</taxon>
        <taxon>Archaeoglobus</taxon>
    </lineage>
</organism>
<dbReference type="PANTHER" id="PTHR46383:SF1">
    <property type="entry name" value="ASPARTATE AMINOTRANSFERASE"/>
    <property type="match status" value="1"/>
</dbReference>
<feature type="domain" description="Aminotransferase class I/classII large" evidence="8">
    <location>
        <begin position="29"/>
        <end position="368"/>
    </location>
</feature>
<evidence type="ECO:0000256" key="1">
    <source>
        <dbReference type="ARBA" id="ARBA00001933"/>
    </source>
</evidence>
<dbReference type="InterPro" id="IPR004838">
    <property type="entry name" value="NHTrfase_class1_PyrdxlP-BS"/>
</dbReference>
<dbReference type="GO" id="GO:0008483">
    <property type="term" value="F:transaminase activity"/>
    <property type="evidence" value="ECO:0007669"/>
    <property type="project" value="UniProtKB-KW"/>
</dbReference>
<dbReference type="GO" id="GO:0030170">
    <property type="term" value="F:pyridoxal phosphate binding"/>
    <property type="evidence" value="ECO:0007669"/>
    <property type="project" value="InterPro"/>
</dbReference>
<dbReference type="GeneID" id="8739187"/>
<evidence type="ECO:0000256" key="4">
    <source>
        <dbReference type="ARBA" id="ARBA00022576"/>
    </source>
</evidence>
<dbReference type="EMBL" id="CP001857">
    <property type="protein sequence ID" value="ADB57594.1"/>
    <property type="molecule type" value="Genomic_DNA"/>
</dbReference>
<evidence type="ECO:0000313" key="10">
    <source>
        <dbReference type="Proteomes" id="UP000001901"/>
    </source>
</evidence>
<dbReference type="RefSeq" id="WP_012939930.1">
    <property type="nucleotide sequence ID" value="NC_013741.1"/>
</dbReference>
<dbReference type="PROSITE" id="PS00105">
    <property type="entry name" value="AA_TRANSFER_CLASS_1"/>
    <property type="match status" value="1"/>
</dbReference>
<dbReference type="OrthoDB" id="372018at2157"/>
<keyword evidence="6" id="KW-0663">Pyridoxal phosphate</keyword>
<dbReference type="InterPro" id="IPR015421">
    <property type="entry name" value="PyrdxlP-dep_Trfase_major"/>
</dbReference>
<comment type="cofactor">
    <cofactor evidence="1 7">
        <name>pyridoxal 5'-phosphate</name>
        <dbReference type="ChEBI" id="CHEBI:597326"/>
    </cofactor>
</comment>
<evidence type="ECO:0000256" key="5">
    <source>
        <dbReference type="ARBA" id="ARBA00022679"/>
    </source>
</evidence>
<comment type="subunit">
    <text evidence="3">Homodimer.</text>
</comment>
<dbReference type="STRING" id="572546.Arcpr_0528"/>
<dbReference type="KEGG" id="apo:Arcpr_0528"/>
<dbReference type="SUPFAM" id="SSF53383">
    <property type="entry name" value="PLP-dependent transferases"/>
    <property type="match status" value="1"/>
</dbReference>
<dbReference type="Pfam" id="PF00155">
    <property type="entry name" value="Aminotran_1_2"/>
    <property type="match status" value="1"/>
</dbReference>
<evidence type="ECO:0000256" key="3">
    <source>
        <dbReference type="ARBA" id="ARBA00011738"/>
    </source>
</evidence>
<dbReference type="InterPro" id="IPR015424">
    <property type="entry name" value="PyrdxlP-dep_Trfase"/>
</dbReference>
<keyword evidence="10" id="KW-1185">Reference proteome</keyword>
<protein>
    <recommendedName>
        <fullName evidence="7">Aminotransferase</fullName>
        <ecNumber evidence="7">2.6.1.-</ecNumber>
    </recommendedName>
</protein>
<sequence>MRKRLSLIKPSATLKISALAKELAKQGKPVVNMSAGEPDFRTPQHIVESAIKALNEGKHFYTPTRGIPELLEAIAEKVNKENEIPAKPENVIVTAGAKYAIFLAMQALLDEGDEVILLDPAWVSYEANVIMANAKPIWVKHDDSFEDAPIEEYVTSKTKMVVINTPNNPTGVVYPKGFLKKVADLAQDHDFYVLSDEIYEKIIYEGRHYSIASFDGMFERTVTVNGFSKAYSMTGWRLGYAVASEEIIKAMNKIQSHSISHPTSFVQYAGVTALKGDQRCVDEMVKAFRRRRDRIMEGLNELGIDYVYPKGAFYIFMRVGDGTTFAERFLKEEYVAVTPGEAFGSYKDYVRISYATSDENIEEFLKRLERFIEKF</sequence>
<evidence type="ECO:0000259" key="8">
    <source>
        <dbReference type="Pfam" id="PF00155"/>
    </source>
</evidence>
<evidence type="ECO:0000313" key="9">
    <source>
        <dbReference type="EMBL" id="ADB57594.1"/>
    </source>
</evidence>
<dbReference type="Gene3D" id="3.90.1150.10">
    <property type="entry name" value="Aspartate Aminotransferase, domain 1"/>
    <property type="match status" value="1"/>
</dbReference>